<keyword evidence="2" id="KW-1185">Reference proteome</keyword>
<accession>A0A9J6B1C5</accession>
<dbReference type="AlphaFoldDB" id="A0A9J6B1C5"/>
<organism evidence="1 2">
    <name type="scientific">Solanum commersonii</name>
    <name type="common">Commerson's wild potato</name>
    <name type="synonym">Commerson's nightshade</name>
    <dbReference type="NCBI Taxonomy" id="4109"/>
    <lineage>
        <taxon>Eukaryota</taxon>
        <taxon>Viridiplantae</taxon>
        <taxon>Streptophyta</taxon>
        <taxon>Embryophyta</taxon>
        <taxon>Tracheophyta</taxon>
        <taxon>Spermatophyta</taxon>
        <taxon>Magnoliopsida</taxon>
        <taxon>eudicotyledons</taxon>
        <taxon>Gunneridae</taxon>
        <taxon>Pentapetalae</taxon>
        <taxon>asterids</taxon>
        <taxon>lamiids</taxon>
        <taxon>Solanales</taxon>
        <taxon>Solanaceae</taxon>
        <taxon>Solanoideae</taxon>
        <taxon>Solaneae</taxon>
        <taxon>Solanum</taxon>
    </lineage>
</organism>
<sequence length="73" mass="8391">MLVVFLCYEERDVEVQRYKMKGKVLEKEQITSLDNNKTLFVSSEGSHLETCVAQGLGNNIYFPMFQDNNKGVL</sequence>
<reference evidence="1 2" key="1">
    <citation type="submission" date="2020-09" db="EMBL/GenBank/DDBJ databases">
        <title>De no assembly of potato wild relative species, Solanum commersonii.</title>
        <authorList>
            <person name="Cho K."/>
        </authorList>
    </citation>
    <scope>NUCLEOTIDE SEQUENCE [LARGE SCALE GENOMIC DNA]</scope>
    <source>
        <strain evidence="1">LZ3.2</strain>
        <tissue evidence="1">Leaf</tissue>
    </source>
</reference>
<comment type="caution">
    <text evidence="1">The sequence shown here is derived from an EMBL/GenBank/DDBJ whole genome shotgun (WGS) entry which is preliminary data.</text>
</comment>
<dbReference type="EMBL" id="JACXVP010000001">
    <property type="protein sequence ID" value="KAG5630581.1"/>
    <property type="molecule type" value="Genomic_DNA"/>
</dbReference>
<name>A0A9J6B1C5_SOLCO</name>
<proteinExistence type="predicted"/>
<gene>
    <name evidence="1" type="ORF">H5410_002298</name>
</gene>
<dbReference type="Proteomes" id="UP000824120">
    <property type="component" value="Chromosome 1"/>
</dbReference>
<evidence type="ECO:0000313" key="1">
    <source>
        <dbReference type="EMBL" id="KAG5630581.1"/>
    </source>
</evidence>
<protein>
    <submittedName>
        <fullName evidence="1">Uncharacterized protein</fullName>
    </submittedName>
</protein>
<evidence type="ECO:0000313" key="2">
    <source>
        <dbReference type="Proteomes" id="UP000824120"/>
    </source>
</evidence>